<dbReference type="PANTHER" id="PTHR35535">
    <property type="entry name" value="HEAT SHOCK PROTEIN HSLJ"/>
    <property type="match status" value="1"/>
</dbReference>
<dbReference type="Pfam" id="PF03724">
    <property type="entry name" value="META"/>
    <property type="match status" value="1"/>
</dbReference>
<feature type="domain" description="DUF306" evidence="2">
    <location>
        <begin position="55"/>
        <end position="153"/>
    </location>
</feature>
<feature type="chain" id="PRO_5015481268" evidence="1">
    <location>
        <begin position="28"/>
        <end position="160"/>
    </location>
</feature>
<keyword evidence="1" id="KW-0732">Signal</keyword>
<gene>
    <name evidence="3" type="ORF">SLNSH_12500</name>
</gene>
<dbReference type="InterPro" id="IPR005184">
    <property type="entry name" value="DUF306_Meta_HslJ"/>
</dbReference>
<dbReference type="InterPro" id="IPR038670">
    <property type="entry name" value="HslJ-like_sf"/>
</dbReference>
<reference evidence="4" key="1">
    <citation type="submission" date="2018-03" db="EMBL/GenBank/DDBJ databases">
        <authorList>
            <person name="Sun L."/>
            <person name="Liu H."/>
            <person name="Chen W."/>
            <person name="Huang K."/>
            <person name="Liu W."/>
            <person name="Gao X."/>
        </authorList>
    </citation>
    <scope>NUCLEOTIDE SEQUENCE [LARGE SCALE GENOMIC DNA]</scope>
    <source>
        <strain evidence="4">SH9</strain>
    </source>
</reference>
<dbReference type="RefSeq" id="WP_106337339.1">
    <property type="nucleotide sequence ID" value="NZ_PVZS01000012.1"/>
</dbReference>
<evidence type="ECO:0000313" key="4">
    <source>
        <dbReference type="Proteomes" id="UP000239772"/>
    </source>
</evidence>
<evidence type="ECO:0000313" key="3">
    <source>
        <dbReference type="EMBL" id="PSC04594.1"/>
    </source>
</evidence>
<dbReference type="Gene3D" id="2.40.128.270">
    <property type="match status" value="1"/>
</dbReference>
<dbReference type="EMBL" id="PVZS01000012">
    <property type="protein sequence ID" value="PSC04594.1"/>
    <property type="molecule type" value="Genomic_DNA"/>
</dbReference>
<name>A0A2T1HSG8_9HYPH</name>
<organism evidence="3 4">
    <name type="scientific">Alsobacter soli</name>
    <dbReference type="NCBI Taxonomy" id="2109933"/>
    <lineage>
        <taxon>Bacteria</taxon>
        <taxon>Pseudomonadati</taxon>
        <taxon>Pseudomonadota</taxon>
        <taxon>Alphaproteobacteria</taxon>
        <taxon>Hyphomicrobiales</taxon>
        <taxon>Alsobacteraceae</taxon>
        <taxon>Alsobacter</taxon>
    </lineage>
</organism>
<keyword evidence="4" id="KW-1185">Reference proteome</keyword>
<dbReference type="AlphaFoldDB" id="A0A2T1HSG8"/>
<evidence type="ECO:0000259" key="2">
    <source>
        <dbReference type="Pfam" id="PF03724"/>
    </source>
</evidence>
<accession>A0A2T1HSG8</accession>
<dbReference type="InterPro" id="IPR053147">
    <property type="entry name" value="Hsp_HslJ-like"/>
</dbReference>
<sequence>MLRRSHSARLAVLAAVAAVAGAGPALAQHKATARPEAPQQGGVVVPKPQKVFPTNVQWTLYSMGGRTFNTGERPSIMLDGQFRARGFGGCNNFSATAYPLQAQHFAVGPIAATKKACEKGVMETEKAFLVAFRTAQTWDVKDGYLIIQSAHGELKFQRSI</sequence>
<evidence type="ECO:0000256" key="1">
    <source>
        <dbReference type="SAM" id="SignalP"/>
    </source>
</evidence>
<proteinExistence type="predicted"/>
<dbReference type="PANTHER" id="PTHR35535:SF1">
    <property type="entry name" value="HEAT SHOCK PROTEIN HSLJ"/>
    <property type="match status" value="1"/>
</dbReference>
<protein>
    <submittedName>
        <fullName evidence="3">Heat-shock protein</fullName>
    </submittedName>
</protein>
<dbReference type="Proteomes" id="UP000239772">
    <property type="component" value="Unassembled WGS sequence"/>
</dbReference>
<feature type="signal peptide" evidence="1">
    <location>
        <begin position="1"/>
        <end position="27"/>
    </location>
</feature>
<comment type="caution">
    <text evidence="3">The sequence shown here is derived from an EMBL/GenBank/DDBJ whole genome shotgun (WGS) entry which is preliminary data.</text>
</comment>